<accession>W4LD99</accession>
<dbReference type="InterPro" id="IPR008203">
    <property type="entry name" value="AF2212-like"/>
</dbReference>
<reference evidence="1 2" key="1">
    <citation type="journal article" date="2014" name="Nature">
        <title>An environmental bacterial taxon with a large and distinct metabolic repertoire.</title>
        <authorList>
            <person name="Wilson M.C."/>
            <person name="Mori T."/>
            <person name="Ruckert C."/>
            <person name="Uria A.R."/>
            <person name="Helf M.J."/>
            <person name="Takada K."/>
            <person name="Gernert C."/>
            <person name="Steffens U.A."/>
            <person name="Heycke N."/>
            <person name="Schmitt S."/>
            <person name="Rinke C."/>
            <person name="Helfrich E.J."/>
            <person name="Brachmann A.O."/>
            <person name="Gurgui C."/>
            <person name="Wakimoto T."/>
            <person name="Kracht M."/>
            <person name="Crusemann M."/>
            <person name="Hentschel U."/>
            <person name="Abe I."/>
            <person name="Matsunaga S."/>
            <person name="Kalinowski J."/>
            <person name="Takeyama H."/>
            <person name="Piel J."/>
        </authorList>
    </citation>
    <scope>NUCLEOTIDE SEQUENCE [LARGE SCALE GENOMIC DNA]</scope>
    <source>
        <strain evidence="2">TSY1</strain>
    </source>
</reference>
<dbReference type="Gene3D" id="4.10.1150.10">
    <property type="entry name" value="AF2212/PG0164-like"/>
    <property type="match status" value="1"/>
</dbReference>
<sequence>MLFMGKRTGLCRKKGTKKINPLKIGNAMSHVVEATYENGVLKLEHPLPLQEHEKVRVTVESLTTQRHSVMDIEPVSLGQIYHGWSSDDDLLGEMLEGRS</sequence>
<comment type="caution">
    <text evidence="1">The sequence shown here is derived from an EMBL/GenBank/DDBJ whole genome shotgun (WGS) entry which is preliminary data.</text>
</comment>
<keyword evidence="2" id="KW-1185">Reference proteome</keyword>
<protein>
    <recommendedName>
        <fullName evidence="3">DUF104 domain-containing protein</fullName>
    </recommendedName>
</protein>
<dbReference type="Proteomes" id="UP000019141">
    <property type="component" value="Unassembled WGS sequence"/>
</dbReference>
<name>W4LD99_ENTF1</name>
<gene>
    <name evidence="1" type="ORF">ETSY1_28090</name>
</gene>
<evidence type="ECO:0000313" key="2">
    <source>
        <dbReference type="Proteomes" id="UP000019141"/>
    </source>
</evidence>
<dbReference type="EMBL" id="AZHW01000839">
    <property type="protein sequence ID" value="ETW96063.1"/>
    <property type="molecule type" value="Genomic_DNA"/>
</dbReference>
<dbReference type="HOGENOM" id="CLU_181342_0_0_7"/>
<evidence type="ECO:0000313" key="1">
    <source>
        <dbReference type="EMBL" id="ETW96063.1"/>
    </source>
</evidence>
<dbReference type="Pfam" id="PF01954">
    <property type="entry name" value="AF2212-like"/>
    <property type="match status" value="1"/>
</dbReference>
<dbReference type="SUPFAM" id="SSF141694">
    <property type="entry name" value="AF2212/PG0164-like"/>
    <property type="match status" value="1"/>
</dbReference>
<dbReference type="AlphaFoldDB" id="W4LD99"/>
<evidence type="ECO:0008006" key="3">
    <source>
        <dbReference type="Google" id="ProtNLM"/>
    </source>
</evidence>
<proteinExistence type="predicted"/>
<organism evidence="1 2">
    <name type="scientific">Entotheonella factor</name>
    <dbReference type="NCBI Taxonomy" id="1429438"/>
    <lineage>
        <taxon>Bacteria</taxon>
        <taxon>Pseudomonadati</taxon>
        <taxon>Nitrospinota/Tectimicrobiota group</taxon>
        <taxon>Candidatus Tectimicrobiota</taxon>
        <taxon>Candidatus Entotheonellia</taxon>
        <taxon>Candidatus Entotheonellales</taxon>
        <taxon>Candidatus Entotheonellaceae</taxon>
        <taxon>Candidatus Entotheonella</taxon>
    </lineage>
</organism>
<dbReference type="InterPro" id="IPR024069">
    <property type="entry name" value="AF2212-like_dom_sf"/>
</dbReference>